<dbReference type="Pfam" id="PF07456">
    <property type="entry name" value="Hpre_diP_synt_I"/>
    <property type="match status" value="1"/>
</dbReference>
<keyword evidence="1" id="KW-1133">Transmembrane helix</keyword>
<reference evidence="2" key="1">
    <citation type="submission" date="2019-04" db="EMBL/GenBank/DDBJ databases">
        <title>Evolution of Biomass-Degrading Anaerobic Consortia Revealed by Metagenomics.</title>
        <authorList>
            <person name="Peng X."/>
        </authorList>
    </citation>
    <scope>NUCLEOTIDE SEQUENCE</scope>
    <source>
        <strain evidence="2">SIG311</strain>
    </source>
</reference>
<dbReference type="InterPro" id="IPR010898">
    <property type="entry name" value="Hpre_diP_synth_I"/>
</dbReference>
<protein>
    <submittedName>
        <fullName evidence="2">Gx transporter family protein</fullName>
    </submittedName>
</protein>
<dbReference type="InterPro" id="IPR014535">
    <property type="entry name" value="Hpre_diP_synt_I"/>
</dbReference>
<organism evidence="2 3">
    <name type="scientific">Pseudobutyrivibrio ruminis</name>
    <dbReference type="NCBI Taxonomy" id="46206"/>
    <lineage>
        <taxon>Bacteria</taxon>
        <taxon>Bacillati</taxon>
        <taxon>Bacillota</taxon>
        <taxon>Clostridia</taxon>
        <taxon>Lachnospirales</taxon>
        <taxon>Lachnospiraceae</taxon>
        <taxon>Pseudobutyrivibrio</taxon>
    </lineage>
</organism>
<evidence type="ECO:0000313" key="3">
    <source>
        <dbReference type="Proteomes" id="UP000766246"/>
    </source>
</evidence>
<evidence type="ECO:0000256" key="1">
    <source>
        <dbReference type="SAM" id="Phobius"/>
    </source>
</evidence>
<name>A0A927UBE6_9FIRM</name>
<feature type="transmembrane region" description="Helical" evidence="1">
    <location>
        <begin position="106"/>
        <end position="125"/>
    </location>
</feature>
<dbReference type="PIRSF" id="PIRSF027391">
    <property type="entry name" value="Hpre_diP_synt_I"/>
    <property type="match status" value="1"/>
</dbReference>
<dbReference type="Gene3D" id="1.10.1760.20">
    <property type="match status" value="1"/>
</dbReference>
<accession>A0A927UBE6</accession>
<evidence type="ECO:0000313" key="2">
    <source>
        <dbReference type="EMBL" id="MBE5920692.1"/>
    </source>
</evidence>
<comment type="caution">
    <text evidence="2">The sequence shown here is derived from an EMBL/GenBank/DDBJ whole genome shotgun (WGS) entry which is preliminary data.</text>
</comment>
<keyword evidence="1" id="KW-0812">Transmembrane</keyword>
<feature type="transmembrane region" description="Helical" evidence="1">
    <location>
        <begin position="30"/>
        <end position="49"/>
    </location>
</feature>
<dbReference type="Proteomes" id="UP000766246">
    <property type="component" value="Unassembled WGS sequence"/>
</dbReference>
<keyword evidence="1" id="KW-0472">Membrane</keyword>
<feature type="transmembrane region" description="Helical" evidence="1">
    <location>
        <begin position="131"/>
        <end position="157"/>
    </location>
</feature>
<proteinExistence type="predicted"/>
<dbReference type="AlphaFoldDB" id="A0A927UBE6"/>
<dbReference type="EMBL" id="SVER01000045">
    <property type="protein sequence ID" value="MBE5920692.1"/>
    <property type="molecule type" value="Genomic_DNA"/>
</dbReference>
<sequence>MKTKRIACLGLLIALAFVLSYVEYLLPLNIGIPGAKVGLANLVVMVALYTLGKKDAALLSVVRVVLVGFTFGNLAMMLYSMAGALLSFVVMLIAKRAKLFSITGVSVLGGVFHNVGQIIVAMFVLETASLLYYLPFLIVIGTISGIVIGVISSMITVRVDRLFDIK</sequence>
<gene>
    <name evidence="2" type="ORF">E7272_12745</name>
</gene>